<proteinExistence type="predicted"/>
<dbReference type="AlphaFoldDB" id="K3XTT1"/>
<sequence length="61" mass="6874">MSGRNVNRKNVESIPCESSHYAHHPCRQDVSMPPSTTTTWCDYLSPSSFAVDLTLRCSSVW</sequence>
<protein>
    <submittedName>
        <fullName evidence="1">Uncharacterized protein</fullName>
    </submittedName>
</protein>
<dbReference type="Proteomes" id="UP000004995">
    <property type="component" value="Unassembled WGS sequence"/>
</dbReference>
<organism evidence="1 2">
    <name type="scientific">Setaria italica</name>
    <name type="common">Foxtail millet</name>
    <name type="synonym">Panicum italicum</name>
    <dbReference type="NCBI Taxonomy" id="4555"/>
    <lineage>
        <taxon>Eukaryota</taxon>
        <taxon>Viridiplantae</taxon>
        <taxon>Streptophyta</taxon>
        <taxon>Embryophyta</taxon>
        <taxon>Tracheophyta</taxon>
        <taxon>Spermatophyta</taxon>
        <taxon>Magnoliopsida</taxon>
        <taxon>Liliopsida</taxon>
        <taxon>Poales</taxon>
        <taxon>Poaceae</taxon>
        <taxon>PACMAD clade</taxon>
        <taxon>Panicoideae</taxon>
        <taxon>Panicodae</taxon>
        <taxon>Paniceae</taxon>
        <taxon>Cenchrinae</taxon>
        <taxon>Setaria</taxon>
    </lineage>
</organism>
<dbReference type="Gramene" id="KQL08173">
    <property type="protein sequence ID" value="KQL08173"/>
    <property type="gene ID" value="SETIT_005338mg"/>
</dbReference>
<dbReference type="HOGENOM" id="CLU_2927033_0_0_1"/>
<dbReference type="EMBL" id="AGNK02003420">
    <property type="status" value="NOT_ANNOTATED_CDS"/>
    <property type="molecule type" value="Genomic_DNA"/>
</dbReference>
<reference evidence="2" key="1">
    <citation type="journal article" date="2012" name="Nat. Biotechnol.">
        <title>Reference genome sequence of the model plant Setaria.</title>
        <authorList>
            <person name="Bennetzen J.L."/>
            <person name="Schmutz J."/>
            <person name="Wang H."/>
            <person name="Percifield R."/>
            <person name="Hawkins J."/>
            <person name="Pontaroli A.C."/>
            <person name="Estep M."/>
            <person name="Feng L."/>
            <person name="Vaughn J.N."/>
            <person name="Grimwood J."/>
            <person name="Jenkins J."/>
            <person name="Barry K."/>
            <person name="Lindquist E."/>
            <person name="Hellsten U."/>
            <person name="Deshpande S."/>
            <person name="Wang X."/>
            <person name="Wu X."/>
            <person name="Mitros T."/>
            <person name="Triplett J."/>
            <person name="Yang X."/>
            <person name="Ye C.Y."/>
            <person name="Mauro-Herrera M."/>
            <person name="Wang L."/>
            <person name="Li P."/>
            <person name="Sharma M."/>
            <person name="Sharma R."/>
            <person name="Ronald P.C."/>
            <person name="Panaud O."/>
            <person name="Kellogg E.A."/>
            <person name="Brutnell T.P."/>
            <person name="Doust A.N."/>
            <person name="Tuskan G.A."/>
            <person name="Rokhsar D."/>
            <person name="Devos K.M."/>
        </authorList>
    </citation>
    <scope>NUCLEOTIDE SEQUENCE [LARGE SCALE GENOMIC DNA]</scope>
    <source>
        <strain evidence="2">cv. Yugu1</strain>
    </source>
</reference>
<evidence type="ECO:0000313" key="2">
    <source>
        <dbReference type="Proteomes" id="UP000004995"/>
    </source>
</evidence>
<dbReference type="InParanoid" id="K3XTT1"/>
<keyword evidence="2" id="KW-1185">Reference proteome</keyword>
<accession>K3XTT1</accession>
<reference evidence="1" key="2">
    <citation type="submission" date="2018-08" db="UniProtKB">
        <authorList>
            <consortium name="EnsemblPlants"/>
        </authorList>
    </citation>
    <scope>IDENTIFICATION</scope>
    <source>
        <strain evidence="1">Yugu1</strain>
    </source>
</reference>
<name>K3XTT1_SETIT</name>
<dbReference type="EnsemblPlants" id="KQL08173">
    <property type="protein sequence ID" value="KQL08173"/>
    <property type="gene ID" value="SETIT_005338mg"/>
</dbReference>
<evidence type="ECO:0000313" key="1">
    <source>
        <dbReference type="EnsemblPlants" id="KQL08173"/>
    </source>
</evidence>